<dbReference type="Proteomes" id="UP000002051">
    <property type="component" value="Chromosome 8"/>
</dbReference>
<proteinExistence type="predicted"/>
<dbReference type="HOGENOM" id="CLU_2336891_0_0_1"/>
<dbReference type="EnsemblPlants" id="AET03073">
    <property type="protein sequence ID" value="AET03073"/>
    <property type="gene ID" value="MTR_8g062400"/>
</dbReference>
<evidence type="ECO:0000313" key="3">
    <source>
        <dbReference type="EnsemblPlants" id="AET03073"/>
    </source>
</evidence>
<reference evidence="2 4" key="1">
    <citation type="journal article" date="2011" name="Nature">
        <title>The Medicago genome provides insight into the evolution of rhizobial symbioses.</title>
        <authorList>
            <person name="Young N.D."/>
            <person name="Debelle F."/>
            <person name="Oldroyd G.E."/>
            <person name="Geurts R."/>
            <person name="Cannon S.B."/>
            <person name="Udvardi M.K."/>
            <person name="Benedito V.A."/>
            <person name="Mayer K.F."/>
            <person name="Gouzy J."/>
            <person name="Schoof H."/>
            <person name="Van de Peer Y."/>
            <person name="Proost S."/>
            <person name="Cook D.R."/>
            <person name="Meyers B.C."/>
            <person name="Spannagl M."/>
            <person name="Cheung F."/>
            <person name="De Mita S."/>
            <person name="Krishnakumar V."/>
            <person name="Gundlach H."/>
            <person name="Zhou S."/>
            <person name="Mudge J."/>
            <person name="Bharti A.K."/>
            <person name="Murray J.D."/>
            <person name="Naoumkina M.A."/>
            <person name="Rosen B."/>
            <person name="Silverstein K.A."/>
            <person name="Tang H."/>
            <person name="Rombauts S."/>
            <person name="Zhao P.X."/>
            <person name="Zhou P."/>
            <person name="Barbe V."/>
            <person name="Bardou P."/>
            <person name="Bechner M."/>
            <person name="Bellec A."/>
            <person name="Berger A."/>
            <person name="Berges H."/>
            <person name="Bidwell S."/>
            <person name="Bisseling T."/>
            <person name="Choisne N."/>
            <person name="Couloux A."/>
            <person name="Denny R."/>
            <person name="Deshpande S."/>
            <person name="Dai X."/>
            <person name="Doyle J.J."/>
            <person name="Dudez A.M."/>
            <person name="Farmer A.D."/>
            <person name="Fouteau S."/>
            <person name="Franken C."/>
            <person name="Gibelin C."/>
            <person name="Gish J."/>
            <person name="Goldstein S."/>
            <person name="Gonzalez A.J."/>
            <person name="Green P.J."/>
            <person name="Hallab A."/>
            <person name="Hartog M."/>
            <person name="Hua A."/>
            <person name="Humphray S.J."/>
            <person name="Jeong D.H."/>
            <person name="Jing Y."/>
            <person name="Jocker A."/>
            <person name="Kenton S.M."/>
            <person name="Kim D.J."/>
            <person name="Klee K."/>
            <person name="Lai H."/>
            <person name="Lang C."/>
            <person name="Lin S."/>
            <person name="Macmil S.L."/>
            <person name="Magdelenat G."/>
            <person name="Matthews L."/>
            <person name="McCorrison J."/>
            <person name="Monaghan E.L."/>
            <person name="Mun J.H."/>
            <person name="Najar F.Z."/>
            <person name="Nicholson C."/>
            <person name="Noirot C."/>
            <person name="O'Bleness M."/>
            <person name="Paule C.R."/>
            <person name="Poulain J."/>
            <person name="Prion F."/>
            <person name="Qin B."/>
            <person name="Qu C."/>
            <person name="Retzel E.F."/>
            <person name="Riddle C."/>
            <person name="Sallet E."/>
            <person name="Samain S."/>
            <person name="Samson N."/>
            <person name="Sanders I."/>
            <person name="Saurat O."/>
            <person name="Scarpelli C."/>
            <person name="Schiex T."/>
            <person name="Segurens B."/>
            <person name="Severin A.J."/>
            <person name="Sherrier D.J."/>
            <person name="Shi R."/>
            <person name="Sims S."/>
            <person name="Singer S.R."/>
            <person name="Sinharoy S."/>
            <person name="Sterck L."/>
            <person name="Viollet A."/>
            <person name="Wang B.B."/>
            <person name="Wang K."/>
            <person name="Wang M."/>
            <person name="Wang X."/>
            <person name="Warfsmann J."/>
            <person name="Weissenbach J."/>
            <person name="White D.D."/>
            <person name="White J.D."/>
            <person name="Wiley G.B."/>
            <person name="Wincker P."/>
            <person name="Xing Y."/>
            <person name="Yang L."/>
            <person name="Yao Z."/>
            <person name="Ying F."/>
            <person name="Zhai J."/>
            <person name="Zhou L."/>
            <person name="Zuber A."/>
            <person name="Denarie J."/>
            <person name="Dixon R.A."/>
            <person name="May G.D."/>
            <person name="Schwartz D.C."/>
            <person name="Rogers J."/>
            <person name="Quetier F."/>
            <person name="Town C.D."/>
            <person name="Roe B.A."/>
        </authorList>
    </citation>
    <scope>NUCLEOTIDE SEQUENCE [LARGE SCALE GENOMIC DNA]</scope>
    <source>
        <strain evidence="2">A17</strain>
        <strain evidence="3 4">cv. Jemalong A17</strain>
    </source>
</reference>
<evidence type="ECO:0000313" key="2">
    <source>
        <dbReference type="EMBL" id="AET03073.1"/>
    </source>
</evidence>
<protein>
    <recommendedName>
        <fullName evidence="5">Transmembrane protein</fullName>
    </recommendedName>
</protein>
<dbReference type="PaxDb" id="3880-AET03073"/>
<keyword evidence="1" id="KW-0732">Signal</keyword>
<feature type="signal peptide" evidence="1">
    <location>
        <begin position="1"/>
        <end position="21"/>
    </location>
</feature>
<organism evidence="2 4">
    <name type="scientific">Medicago truncatula</name>
    <name type="common">Barrel medic</name>
    <name type="synonym">Medicago tribuloides</name>
    <dbReference type="NCBI Taxonomy" id="3880"/>
    <lineage>
        <taxon>Eukaryota</taxon>
        <taxon>Viridiplantae</taxon>
        <taxon>Streptophyta</taxon>
        <taxon>Embryophyta</taxon>
        <taxon>Tracheophyta</taxon>
        <taxon>Spermatophyta</taxon>
        <taxon>Magnoliopsida</taxon>
        <taxon>eudicotyledons</taxon>
        <taxon>Gunneridae</taxon>
        <taxon>Pentapetalae</taxon>
        <taxon>rosids</taxon>
        <taxon>fabids</taxon>
        <taxon>Fabales</taxon>
        <taxon>Fabaceae</taxon>
        <taxon>Papilionoideae</taxon>
        <taxon>50 kb inversion clade</taxon>
        <taxon>NPAAA clade</taxon>
        <taxon>Hologalegina</taxon>
        <taxon>IRL clade</taxon>
        <taxon>Trifolieae</taxon>
        <taxon>Medicago</taxon>
    </lineage>
</organism>
<name>G7LEM8_MEDTR</name>
<evidence type="ECO:0000313" key="4">
    <source>
        <dbReference type="Proteomes" id="UP000002051"/>
    </source>
</evidence>
<accession>G7LEM8</accession>
<feature type="chain" id="PRO_5014574235" description="Transmembrane protein" evidence="1">
    <location>
        <begin position="22"/>
        <end position="98"/>
    </location>
</feature>
<dbReference type="EMBL" id="CM001224">
    <property type="protein sequence ID" value="AET03073.1"/>
    <property type="molecule type" value="Genomic_DNA"/>
</dbReference>
<reference evidence="2 4" key="2">
    <citation type="journal article" date="2014" name="BMC Genomics">
        <title>An improved genome release (version Mt4.0) for the model legume Medicago truncatula.</title>
        <authorList>
            <person name="Tang H."/>
            <person name="Krishnakumar V."/>
            <person name="Bidwell S."/>
            <person name="Rosen B."/>
            <person name="Chan A."/>
            <person name="Zhou S."/>
            <person name="Gentzbittel L."/>
            <person name="Childs K.L."/>
            <person name="Yandell M."/>
            <person name="Gundlach H."/>
            <person name="Mayer K.F."/>
            <person name="Schwartz D.C."/>
            <person name="Town C.D."/>
        </authorList>
    </citation>
    <scope>GENOME REANNOTATION</scope>
    <source>
        <strain evidence="3 4">cv. Jemalong A17</strain>
    </source>
</reference>
<reference evidence="3" key="3">
    <citation type="submission" date="2015-04" db="UniProtKB">
        <authorList>
            <consortium name="EnsemblPlants"/>
        </authorList>
    </citation>
    <scope>IDENTIFICATION</scope>
    <source>
        <strain evidence="3">cv. Jemalong A17</strain>
    </source>
</reference>
<dbReference type="AlphaFoldDB" id="G7LEM8"/>
<keyword evidence="4" id="KW-1185">Reference proteome</keyword>
<evidence type="ECO:0008006" key="5">
    <source>
        <dbReference type="Google" id="ProtNLM"/>
    </source>
</evidence>
<evidence type="ECO:0000256" key="1">
    <source>
        <dbReference type="SAM" id="SignalP"/>
    </source>
</evidence>
<sequence>MIISFGVVLLLLLLIPYLPETNRTDPSHQLVLYIFRGGSEFSIRENDVRVKLLIVPNESAGVHLNHGRVMIEPMFLKTTSHCTRKSADSRFNRRTVVG</sequence>
<gene>
    <name evidence="2" type="ordered locus">MTR_8g062400</name>
</gene>